<feature type="transmembrane region" description="Helical" evidence="8">
    <location>
        <begin position="489"/>
        <end position="510"/>
    </location>
</feature>
<keyword evidence="6" id="KW-0175">Coiled coil</keyword>
<keyword evidence="3 8" id="KW-0812">Transmembrane</keyword>
<dbReference type="EMBL" id="BAAAEM010000003">
    <property type="protein sequence ID" value="GAA0484020.1"/>
    <property type="molecule type" value="Genomic_DNA"/>
</dbReference>
<dbReference type="PANTHER" id="PTHR32309">
    <property type="entry name" value="TYROSINE-PROTEIN KINASE"/>
    <property type="match status" value="1"/>
</dbReference>
<feature type="coiled-coil region" evidence="6">
    <location>
        <begin position="337"/>
        <end position="395"/>
    </location>
</feature>
<evidence type="ECO:0000256" key="7">
    <source>
        <dbReference type="SAM" id="MobiDB-lite"/>
    </source>
</evidence>
<accession>A0ABP3KP12</accession>
<feature type="transmembrane region" description="Helical" evidence="8">
    <location>
        <begin position="426"/>
        <end position="446"/>
    </location>
</feature>
<dbReference type="InterPro" id="IPR003856">
    <property type="entry name" value="LPS_length_determ_N"/>
</dbReference>
<keyword evidence="12" id="KW-1185">Reference proteome</keyword>
<dbReference type="InterPro" id="IPR032807">
    <property type="entry name" value="GNVR"/>
</dbReference>
<dbReference type="Pfam" id="PF13807">
    <property type="entry name" value="GNVR"/>
    <property type="match status" value="1"/>
</dbReference>
<feature type="coiled-coil region" evidence="6">
    <location>
        <begin position="173"/>
        <end position="242"/>
    </location>
</feature>
<dbReference type="InterPro" id="IPR050445">
    <property type="entry name" value="Bact_polysacc_biosynth/exp"/>
</dbReference>
<keyword evidence="5 8" id="KW-0472">Membrane</keyword>
<evidence type="ECO:0000313" key="11">
    <source>
        <dbReference type="EMBL" id="GAA0484020.1"/>
    </source>
</evidence>
<proteinExistence type="predicted"/>
<evidence type="ECO:0000256" key="2">
    <source>
        <dbReference type="ARBA" id="ARBA00022475"/>
    </source>
</evidence>
<reference evidence="12" key="1">
    <citation type="journal article" date="2019" name="Int. J. Syst. Evol. Microbiol.">
        <title>The Global Catalogue of Microorganisms (GCM) 10K type strain sequencing project: providing services to taxonomists for standard genome sequencing and annotation.</title>
        <authorList>
            <consortium name="The Broad Institute Genomics Platform"/>
            <consortium name="The Broad Institute Genome Sequencing Center for Infectious Disease"/>
            <person name="Wu L."/>
            <person name="Ma J."/>
        </authorList>
    </citation>
    <scope>NUCLEOTIDE SEQUENCE [LARGE SCALE GENOMIC DNA]</scope>
    <source>
        <strain evidence="12">JCM 14162</strain>
    </source>
</reference>
<dbReference type="Pfam" id="PF02706">
    <property type="entry name" value="Wzz"/>
    <property type="match status" value="1"/>
</dbReference>
<dbReference type="NCBIfam" id="TIGR03007">
    <property type="entry name" value="pepcterm_ChnLen"/>
    <property type="match status" value="1"/>
</dbReference>
<evidence type="ECO:0000313" key="12">
    <source>
        <dbReference type="Proteomes" id="UP001500713"/>
    </source>
</evidence>
<dbReference type="Proteomes" id="UP001500713">
    <property type="component" value="Unassembled WGS sequence"/>
</dbReference>
<dbReference type="RefSeq" id="WP_229956672.1">
    <property type="nucleotide sequence ID" value="NZ_BAAAEM010000003.1"/>
</dbReference>
<dbReference type="PANTHER" id="PTHR32309:SF13">
    <property type="entry name" value="FERRIC ENTEROBACTIN TRANSPORT PROTEIN FEPE"/>
    <property type="match status" value="1"/>
</dbReference>
<evidence type="ECO:0000256" key="5">
    <source>
        <dbReference type="ARBA" id="ARBA00023136"/>
    </source>
</evidence>
<keyword evidence="2" id="KW-1003">Cell membrane</keyword>
<name>A0ABP3KP12_9SPHN</name>
<evidence type="ECO:0000259" key="10">
    <source>
        <dbReference type="Pfam" id="PF13807"/>
    </source>
</evidence>
<organism evidence="11 12">
    <name type="scientific">Parasphingorhabdus litoris</name>
    <dbReference type="NCBI Taxonomy" id="394733"/>
    <lineage>
        <taxon>Bacteria</taxon>
        <taxon>Pseudomonadati</taxon>
        <taxon>Pseudomonadota</taxon>
        <taxon>Alphaproteobacteria</taxon>
        <taxon>Sphingomonadales</taxon>
        <taxon>Sphingomonadaceae</taxon>
        <taxon>Parasphingorhabdus</taxon>
    </lineage>
</organism>
<sequence>MNGLYDEIRIALHSVWNRRWLALAVAWGICLLGWLVVALIPNSYESKARVFVEMQSILSDKVGIESRDRKRNMDRVQETLASTINLEKVVRGTDLNLSVASDRELAGKVEMLRKNIEIKSEKDNLFEITATASAGNLSDAENAILSREIVQKMIDIFVEENLSGDRDETTQTLKFLDAQLSTREKALQEAEQKRVQFETENLGLLPGVGSVSQRIEASRAELRQIESQLASAASSLAALNGQLSGTPPTIATPGFGGASSGGGARGQLAQVQGRLASARARGWTDSHPDIVAMKSEIAALRSQIASQPKGSGSSGYRTPNPAYSSLQSMRAERQASVAALQARKNAIQADLTQLASKQSLEPGIAAEMARINRDYDVLKNQYDKLLQDREQIKLRGQVESETDSVKFKVIDPPSSPRSPAAPNRPLLLAMVLFVGLGGGVGAAFAMGQLQTSYPTSARLEKASGLPVIGSVSQIVTSSQRAIRQKKMRLFYSASGALVGVFALLMVVEFIQRGMVA</sequence>
<feature type="domain" description="Polysaccharide chain length determinant N-terminal" evidence="9">
    <location>
        <begin position="14"/>
        <end position="91"/>
    </location>
</feature>
<evidence type="ECO:0000256" key="6">
    <source>
        <dbReference type="SAM" id="Coils"/>
    </source>
</evidence>
<feature type="region of interest" description="Disordered" evidence="7">
    <location>
        <begin position="303"/>
        <end position="323"/>
    </location>
</feature>
<feature type="transmembrane region" description="Helical" evidence="8">
    <location>
        <begin position="20"/>
        <end position="40"/>
    </location>
</feature>
<dbReference type="InterPro" id="IPR014345">
    <property type="entry name" value="XrtA_polysacc_chain"/>
</dbReference>
<comment type="subcellular location">
    <subcellularLocation>
        <location evidence="1">Cell membrane</location>
        <topology evidence="1">Multi-pass membrane protein</topology>
    </subcellularLocation>
</comment>
<keyword evidence="4 8" id="KW-1133">Transmembrane helix</keyword>
<feature type="domain" description="Tyrosine-protein kinase G-rich" evidence="10">
    <location>
        <begin position="368"/>
        <end position="445"/>
    </location>
</feature>
<evidence type="ECO:0000259" key="9">
    <source>
        <dbReference type="Pfam" id="PF02706"/>
    </source>
</evidence>
<evidence type="ECO:0000256" key="1">
    <source>
        <dbReference type="ARBA" id="ARBA00004651"/>
    </source>
</evidence>
<comment type="caution">
    <text evidence="11">The sequence shown here is derived from an EMBL/GenBank/DDBJ whole genome shotgun (WGS) entry which is preliminary data.</text>
</comment>
<gene>
    <name evidence="11" type="ORF">GCM10009096_28190</name>
</gene>
<protein>
    <submittedName>
        <fullName evidence="11">Wzz/FepE/Etk N-terminal domain-containing protein</fullName>
    </submittedName>
</protein>
<evidence type="ECO:0000256" key="3">
    <source>
        <dbReference type="ARBA" id="ARBA00022692"/>
    </source>
</evidence>
<evidence type="ECO:0000256" key="4">
    <source>
        <dbReference type="ARBA" id="ARBA00022989"/>
    </source>
</evidence>
<evidence type="ECO:0000256" key="8">
    <source>
        <dbReference type="SAM" id="Phobius"/>
    </source>
</evidence>